<dbReference type="RefSeq" id="WP_008411755.1">
    <property type="nucleotide sequence ID" value="NZ_CAOS01000010.1"/>
</dbReference>
<proteinExistence type="predicted"/>
<keyword evidence="2" id="KW-1185">Reference proteome</keyword>
<comment type="caution">
    <text evidence="1">The sequence shown here is derived from an EMBL/GenBank/DDBJ whole genome shotgun (WGS) entry which is preliminary data.</text>
</comment>
<accession>K8DZH7</accession>
<dbReference type="AlphaFoldDB" id="K8DZH7"/>
<dbReference type="EMBL" id="CAOS01000010">
    <property type="protein sequence ID" value="CCO08370.1"/>
    <property type="molecule type" value="Genomic_DNA"/>
</dbReference>
<reference evidence="1 2" key="1">
    <citation type="journal article" date="2013" name="Genome Announc.">
        <title>Genome Sequence of the Sulfate-Reducing Bacterium Desulfotomaculum hydrothermale Lam5(T).</title>
        <authorList>
            <person name="Amin O."/>
            <person name="Fardeau M.L."/>
            <person name="Valette O."/>
            <person name="Hirschler-Rea A."/>
            <person name="Barbe V."/>
            <person name="Medigue C."/>
            <person name="Vacherie B."/>
            <person name="Ollivier B."/>
            <person name="Bertin P.N."/>
            <person name="Dolla A."/>
        </authorList>
    </citation>
    <scope>NUCLEOTIDE SEQUENCE [LARGE SCALE GENOMIC DNA]</scope>
    <source>
        <strain evidence="2">Lam5 / DSM 18033</strain>
    </source>
</reference>
<evidence type="ECO:0000313" key="1">
    <source>
        <dbReference type="EMBL" id="CCO08370.1"/>
    </source>
</evidence>
<gene>
    <name evidence="1" type="ORF">DESHY_30060</name>
</gene>
<name>K8DZH7_9FIRM</name>
<dbReference type="Proteomes" id="UP000009315">
    <property type="component" value="Unassembled WGS sequence"/>
</dbReference>
<dbReference type="STRING" id="1121428.DESHY_30060"/>
<dbReference type="InterPro" id="IPR005358">
    <property type="entry name" value="Puta_zinc/iron-chelating_dom"/>
</dbReference>
<sequence length="232" mass="26965">MTRLPLDYQKLYAGWRALVPAVKAAARLFPPLPAAEVWQNKLQLMHNIIRSHPDTGDCDRCGRCCREFPFACRPIEFFYLLPHLAGWPEQQQEQFFLWRLGQLEQEGRSRCPFLESAGCAIYAGRPLVCRRSIFGRHICNKQARQFDSFGEWCNMEEVLKQLTLTNLVYYYEDADGRHSELYWPLNRLKPPAAGLTVAPLEIWLLLLLDDPAACRRLIDLAYYRPLLAFYPA</sequence>
<protein>
    <submittedName>
        <fullName evidence="1">Uncharacterized protein</fullName>
    </submittedName>
</protein>
<dbReference type="Pfam" id="PF03692">
    <property type="entry name" value="CxxCxxCC"/>
    <property type="match status" value="1"/>
</dbReference>
<evidence type="ECO:0000313" key="2">
    <source>
        <dbReference type="Proteomes" id="UP000009315"/>
    </source>
</evidence>
<dbReference type="OrthoDB" id="1786378at2"/>
<organism evidence="1 2">
    <name type="scientific">Desulforamulus hydrothermalis Lam5 = DSM 18033</name>
    <dbReference type="NCBI Taxonomy" id="1121428"/>
    <lineage>
        <taxon>Bacteria</taxon>
        <taxon>Bacillati</taxon>
        <taxon>Bacillota</taxon>
        <taxon>Clostridia</taxon>
        <taxon>Eubacteriales</taxon>
        <taxon>Peptococcaceae</taxon>
        <taxon>Desulforamulus</taxon>
    </lineage>
</organism>